<feature type="chain" id="PRO_5042564971" evidence="1">
    <location>
        <begin position="28"/>
        <end position="157"/>
    </location>
</feature>
<proteinExistence type="predicted"/>
<dbReference type="RefSeq" id="XP_060285358.1">
    <property type="nucleotide sequence ID" value="XM_060423780.1"/>
</dbReference>
<dbReference type="Proteomes" id="UP001244011">
    <property type="component" value="Unassembled WGS sequence"/>
</dbReference>
<protein>
    <submittedName>
        <fullName evidence="2">Uncharacterized protein</fullName>
    </submittedName>
</protein>
<feature type="signal peptide" evidence="1">
    <location>
        <begin position="1"/>
        <end position="27"/>
    </location>
</feature>
<accession>A0AAJ0C2V3</accession>
<reference evidence="2" key="1">
    <citation type="submission" date="2023-06" db="EMBL/GenBank/DDBJ databases">
        <title>Genome-scale phylogeny and comparative genomics of the fungal order Sordariales.</title>
        <authorList>
            <consortium name="Lawrence Berkeley National Laboratory"/>
            <person name="Hensen N."/>
            <person name="Bonometti L."/>
            <person name="Westerberg I."/>
            <person name="Brannstrom I.O."/>
            <person name="Guillou S."/>
            <person name="Cros-Aarteil S."/>
            <person name="Calhoun S."/>
            <person name="Haridas S."/>
            <person name="Kuo A."/>
            <person name="Mondo S."/>
            <person name="Pangilinan J."/>
            <person name="Riley R."/>
            <person name="Labutti K."/>
            <person name="Andreopoulos B."/>
            <person name="Lipzen A."/>
            <person name="Chen C."/>
            <person name="Yanf M."/>
            <person name="Daum C."/>
            <person name="Ng V."/>
            <person name="Clum A."/>
            <person name="Steindorff A."/>
            <person name="Ohm R."/>
            <person name="Martin F."/>
            <person name="Silar P."/>
            <person name="Natvig D."/>
            <person name="Lalanne C."/>
            <person name="Gautier V."/>
            <person name="Ament-Velasquez S.L."/>
            <person name="Kruys A."/>
            <person name="Hutchinson M.I."/>
            <person name="Powell A.J."/>
            <person name="Barry K."/>
            <person name="Miller A.N."/>
            <person name="Grigoriev I.V."/>
            <person name="Debuchy R."/>
            <person name="Gladieux P."/>
            <person name="Thoren M.H."/>
            <person name="Johannesson H."/>
        </authorList>
    </citation>
    <scope>NUCLEOTIDE SEQUENCE</scope>
    <source>
        <strain evidence="2">8032-3</strain>
    </source>
</reference>
<keyword evidence="1" id="KW-0732">Signal</keyword>
<evidence type="ECO:0000256" key="1">
    <source>
        <dbReference type="SAM" id="SignalP"/>
    </source>
</evidence>
<name>A0AAJ0C2V3_9PEZI</name>
<dbReference type="EMBL" id="MU839003">
    <property type="protein sequence ID" value="KAK1769145.1"/>
    <property type="molecule type" value="Genomic_DNA"/>
</dbReference>
<keyword evidence="3" id="KW-1185">Reference proteome</keyword>
<evidence type="ECO:0000313" key="3">
    <source>
        <dbReference type="Proteomes" id="UP001244011"/>
    </source>
</evidence>
<evidence type="ECO:0000313" key="2">
    <source>
        <dbReference type="EMBL" id="KAK1769145.1"/>
    </source>
</evidence>
<gene>
    <name evidence="2" type="ORF">QBC33DRAFT_344440</name>
</gene>
<dbReference type="GeneID" id="85306967"/>
<comment type="caution">
    <text evidence="2">The sequence shown here is derived from an EMBL/GenBank/DDBJ whole genome shotgun (WGS) entry which is preliminary data.</text>
</comment>
<dbReference type="AlphaFoldDB" id="A0AAJ0C2V3"/>
<sequence>MRRGGLTRRLLLRTPSFAICLAPPVHAGASILTAMMDRRRRSCRWLGVGEGEGGLTKLQMEWEVGQHRDVFGGGIDACHCPPISTLLETFLMELGHPRISQAWQVPRYPPVDSLVLRFWEDLPDSLQVIVHPSGVLPRLSLSRPVNSGCKARPCAVG</sequence>
<organism evidence="2 3">
    <name type="scientific">Phialemonium atrogriseum</name>
    <dbReference type="NCBI Taxonomy" id="1093897"/>
    <lineage>
        <taxon>Eukaryota</taxon>
        <taxon>Fungi</taxon>
        <taxon>Dikarya</taxon>
        <taxon>Ascomycota</taxon>
        <taxon>Pezizomycotina</taxon>
        <taxon>Sordariomycetes</taxon>
        <taxon>Sordariomycetidae</taxon>
        <taxon>Cephalothecales</taxon>
        <taxon>Cephalothecaceae</taxon>
        <taxon>Phialemonium</taxon>
    </lineage>
</organism>